<protein>
    <submittedName>
        <fullName evidence="2">Uncharacterized protein</fullName>
    </submittedName>
</protein>
<dbReference type="Proteomes" id="UP000298030">
    <property type="component" value="Unassembled WGS sequence"/>
</dbReference>
<evidence type="ECO:0000313" key="2">
    <source>
        <dbReference type="EMBL" id="TEB18660.1"/>
    </source>
</evidence>
<evidence type="ECO:0000313" key="3">
    <source>
        <dbReference type="Proteomes" id="UP000298030"/>
    </source>
</evidence>
<dbReference type="AlphaFoldDB" id="A0A4Y7SB44"/>
<organism evidence="2 3">
    <name type="scientific">Coprinellus micaceus</name>
    <name type="common">Glistening ink-cap mushroom</name>
    <name type="synonym">Coprinus micaceus</name>
    <dbReference type="NCBI Taxonomy" id="71717"/>
    <lineage>
        <taxon>Eukaryota</taxon>
        <taxon>Fungi</taxon>
        <taxon>Dikarya</taxon>
        <taxon>Basidiomycota</taxon>
        <taxon>Agaricomycotina</taxon>
        <taxon>Agaricomycetes</taxon>
        <taxon>Agaricomycetidae</taxon>
        <taxon>Agaricales</taxon>
        <taxon>Agaricineae</taxon>
        <taxon>Psathyrellaceae</taxon>
        <taxon>Coprinellus</taxon>
    </lineage>
</organism>
<feature type="region of interest" description="Disordered" evidence="1">
    <location>
        <begin position="1"/>
        <end position="47"/>
    </location>
</feature>
<proteinExistence type="predicted"/>
<evidence type="ECO:0000256" key="1">
    <source>
        <dbReference type="SAM" id="MobiDB-lite"/>
    </source>
</evidence>
<dbReference type="EMBL" id="QPFP01000238">
    <property type="protein sequence ID" value="TEB18660.1"/>
    <property type="molecule type" value="Genomic_DNA"/>
</dbReference>
<feature type="compositionally biased region" description="Basic and acidic residues" evidence="1">
    <location>
        <begin position="1"/>
        <end position="17"/>
    </location>
</feature>
<comment type="caution">
    <text evidence="2">The sequence shown here is derived from an EMBL/GenBank/DDBJ whole genome shotgun (WGS) entry which is preliminary data.</text>
</comment>
<name>A0A4Y7SB44_COPMI</name>
<gene>
    <name evidence="2" type="ORF">FA13DRAFT_1781207</name>
</gene>
<keyword evidence="3" id="KW-1185">Reference proteome</keyword>
<accession>A0A4Y7SB44</accession>
<reference evidence="2 3" key="1">
    <citation type="journal article" date="2019" name="Nat. Ecol. Evol.">
        <title>Megaphylogeny resolves global patterns of mushroom evolution.</title>
        <authorList>
            <person name="Varga T."/>
            <person name="Krizsan K."/>
            <person name="Foldi C."/>
            <person name="Dima B."/>
            <person name="Sanchez-Garcia M."/>
            <person name="Sanchez-Ramirez S."/>
            <person name="Szollosi G.J."/>
            <person name="Szarkandi J.G."/>
            <person name="Papp V."/>
            <person name="Albert L."/>
            <person name="Andreopoulos W."/>
            <person name="Angelini C."/>
            <person name="Antonin V."/>
            <person name="Barry K.W."/>
            <person name="Bougher N.L."/>
            <person name="Buchanan P."/>
            <person name="Buyck B."/>
            <person name="Bense V."/>
            <person name="Catcheside P."/>
            <person name="Chovatia M."/>
            <person name="Cooper J."/>
            <person name="Damon W."/>
            <person name="Desjardin D."/>
            <person name="Finy P."/>
            <person name="Geml J."/>
            <person name="Haridas S."/>
            <person name="Hughes K."/>
            <person name="Justo A."/>
            <person name="Karasinski D."/>
            <person name="Kautmanova I."/>
            <person name="Kiss B."/>
            <person name="Kocsube S."/>
            <person name="Kotiranta H."/>
            <person name="LaButti K.M."/>
            <person name="Lechner B.E."/>
            <person name="Liimatainen K."/>
            <person name="Lipzen A."/>
            <person name="Lukacs Z."/>
            <person name="Mihaltcheva S."/>
            <person name="Morgado L.N."/>
            <person name="Niskanen T."/>
            <person name="Noordeloos M.E."/>
            <person name="Ohm R.A."/>
            <person name="Ortiz-Santana B."/>
            <person name="Ovrebo C."/>
            <person name="Racz N."/>
            <person name="Riley R."/>
            <person name="Savchenko A."/>
            <person name="Shiryaev A."/>
            <person name="Soop K."/>
            <person name="Spirin V."/>
            <person name="Szebenyi C."/>
            <person name="Tomsovsky M."/>
            <person name="Tulloss R.E."/>
            <person name="Uehling J."/>
            <person name="Grigoriev I.V."/>
            <person name="Vagvolgyi C."/>
            <person name="Papp T."/>
            <person name="Martin F.M."/>
            <person name="Miettinen O."/>
            <person name="Hibbett D.S."/>
            <person name="Nagy L.G."/>
        </authorList>
    </citation>
    <scope>NUCLEOTIDE SEQUENCE [LARGE SCALE GENOMIC DNA]</scope>
    <source>
        <strain evidence="2 3">FP101781</strain>
    </source>
</reference>
<sequence>MAKDAPSRRSEGTEEGGRFAVQNPPPLCGAGDEPWPQREAPGDPEDNAFLALPARGYRDFRLREAAGDVPEHTSTSLQMPLGERCPFPAAIDYLPPPWVLLFFFASPGHATSPRPTDSPPLRLHSHPAPLPTHPHGSAFDQIWYNVYTPEKSESTEIRNSVLGGTQVPTLQGLWVLRLTDTQGVKVSTGQDARVSALRLQTAERQ</sequence>